<gene>
    <name evidence="1" type="ORF">AMTR_s00086p00170200</name>
</gene>
<evidence type="ECO:0000313" key="1">
    <source>
        <dbReference type="EMBL" id="ERN02850.1"/>
    </source>
</evidence>
<evidence type="ECO:0000313" key="2">
    <source>
        <dbReference type="Proteomes" id="UP000017836"/>
    </source>
</evidence>
<dbReference type="EMBL" id="KI394485">
    <property type="protein sequence ID" value="ERN02850.1"/>
    <property type="molecule type" value="Genomic_DNA"/>
</dbReference>
<proteinExistence type="predicted"/>
<organism evidence="1 2">
    <name type="scientific">Amborella trichopoda</name>
    <dbReference type="NCBI Taxonomy" id="13333"/>
    <lineage>
        <taxon>Eukaryota</taxon>
        <taxon>Viridiplantae</taxon>
        <taxon>Streptophyta</taxon>
        <taxon>Embryophyta</taxon>
        <taxon>Tracheophyta</taxon>
        <taxon>Spermatophyta</taxon>
        <taxon>Magnoliopsida</taxon>
        <taxon>Amborellales</taxon>
        <taxon>Amborellaceae</taxon>
        <taxon>Amborella</taxon>
    </lineage>
</organism>
<sequence>MKRREIGMMTQWKSMKTTLNVTLVWTQSVDEERLKTPLRPILPPIRTINILQGCRTVDEFQRLNRIDDGTCGVVYRPKDKKIGNGGEGFLAKQRGERAMVDDGDEEGDRRVVPFLGIAK</sequence>
<dbReference type="AlphaFoldDB" id="W1P7A1"/>
<dbReference type="eggNOG" id="KOG0663">
    <property type="taxonomic scope" value="Eukaryota"/>
</dbReference>
<dbReference type="STRING" id="13333.W1P7A1"/>
<protein>
    <submittedName>
        <fullName evidence="1">Uncharacterized protein</fullName>
    </submittedName>
</protein>
<dbReference type="Proteomes" id="UP000017836">
    <property type="component" value="Unassembled WGS sequence"/>
</dbReference>
<reference evidence="2" key="1">
    <citation type="journal article" date="2013" name="Science">
        <title>The Amborella genome and the evolution of flowering plants.</title>
        <authorList>
            <consortium name="Amborella Genome Project"/>
        </authorList>
    </citation>
    <scope>NUCLEOTIDE SEQUENCE [LARGE SCALE GENOMIC DNA]</scope>
</reference>
<dbReference type="HOGENOM" id="CLU_2064655_0_0_1"/>
<accession>W1P7A1</accession>
<dbReference type="Gramene" id="ERN02850">
    <property type="protein sequence ID" value="ERN02850"/>
    <property type="gene ID" value="AMTR_s00086p00170200"/>
</dbReference>
<keyword evidence="2" id="KW-1185">Reference proteome</keyword>
<name>W1P7A1_AMBTC</name>